<comment type="caution">
    <text evidence="9">The sequence shown here is derived from an EMBL/GenBank/DDBJ whole genome shotgun (WGS) entry which is preliminary data.</text>
</comment>
<comment type="subcellular location">
    <subcellularLocation>
        <location evidence="1">Cell inner membrane</location>
        <topology evidence="1">Peripheral membrane protein</topology>
    </subcellularLocation>
</comment>
<feature type="domain" description="ABC transporter" evidence="8">
    <location>
        <begin position="14"/>
        <end position="259"/>
    </location>
</feature>
<dbReference type="InterPro" id="IPR017871">
    <property type="entry name" value="ABC_transporter-like_CS"/>
</dbReference>
<gene>
    <name evidence="9" type="ORF">AAIR29_10660</name>
</gene>
<dbReference type="SUPFAM" id="SSF52540">
    <property type="entry name" value="P-loop containing nucleoside triphosphate hydrolases"/>
    <property type="match status" value="1"/>
</dbReference>
<keyword evidence="4" id="KW-1003">Cell membrane</keyword>
<evidence type="ECO:0000313" key="10">
    <source>
        <dbReference type="Proteomes" id="UP001461960"/>
    </source>
</evidence>
<evidence type="ECO:0000256" key="5">
    <source>
        <dbReference type="ARBA" id="ARBA00022741"/>
    </source>
</evidence>
<keyword evidence="7" id="KW-0472">Membrane</keyword>
<dbReference type="InterPro" id="IPR027417">
    <property type="entry name" value="P-loop_NTPase"/>
</dbReference>
<dbReference type="PANTHER" id="PTHR43166:SF35">
    <property type="entry name" value="L-CYSTINE IMPORT ATP-BINDING PROTEIN TCYN"/>
    <property type="match status" value="1"/>
</dbReference>
<accession>A0ABU9X9N2</accession>
<dbReference type="Gene3D" id="3.40.50.300">
    <property type="entry name" value="P-loop containing nucleotide triphosphate hydrolases"/>
    <property type="match status" value="1"/>
</dbReference>
<dbReference type="InterPro" id="IPR003439">
    <property type="entry name" value="ABC_transporter-like_ATP-bd"/>
</dbReference>
<sequence>MLETAANSTRPIALELQDLHKSFGSLAVLKGVSLTAYDGDVISILGSSGSGKSTLLRCINLLEKPTQGHISIGNEALMLKPTKSGEMQAVDNKQLDSLRARVGFVFQNFNLWPHKTILQNIIEGPTQVLKIKKEQAIIDAEKLLDKVGLLDKKDAYPANLSGGQRQRVAIARALAMQPRVLLFDEPTSALDPELVNEVLTVMRDLAEEGRTMLIVTHEMRFAREVSNKVVFLHQGVIEEIGTPEQVFDNPTSERVKEFMASHNQN</sequence>
<dbReference type="EMBL" id="JBDGHN010000005">
    <property type="protein sequence ID" value="MEN2752092.1"/>
    <property type="molecule type" value="Genomic_DNA"/>
</dbReference>
<dbReference type="RefSeq" id="WP_299218208.1">
    <property type="nucleotide sequence ID" value="NZ_JBDGHN010000005.1"/>
</dbReference>
<evidence type="ECO:0000256" key="3">
    <source>
        <dbReference type="ARBA" id="ARBA00022448"/>
    </source>
</evidence>
<dbReference type="PIRSF" id="PIRSF039085">
    <property type="entry name" value="ABC_ATPase_HisP"/>
    <property type="match status" value="1"/>
</dbReference>
<dbReference type="InterPro" id="IPR003593">
    <property type="entry name" value="AAA+_ATPase"/>
</dbReference>
<evidence type="ECO:0000256" key="6">
    <source>
        <dbReference type="ARBA" id="ARBA00022840"/>
    </source>
</evidence>
<evidence type="ECO:0000313" key="9">
    <source>
        <dbReference type="EMBL" id="MEN2752092.1"/>
    </source>
</evidence>
<dbReference type="PROSITE" id="PS50893">
    <property type="entry name" value="ABC_TRANSPORTER_2"/>
    <property type="match status" value="1"/>
</dbReference>
<evidence type="ECO:0000256" key="7">
    <source>
        <dbReference type="ARBA" id="ARBA00023136"/>
    </source>
</evidence>
<protein>
    <submittedName>
        <fullName evidence="9">ATP-binding cassette domain-containing protein</fullName>
    </submittedName>
</protein>
<dbReference type="PANTHER" id="PTHR43166">
    <property type="entry name" value="AMINO ACID IMPORT ATP-BINDING PROTEIN"/>
    <property type="match status" value="1"/>
</dbReference>
<keyword evidence="10" id="KW-1185">Reference proteome</keyword>
<organism evidence="9 10">
    <name type="scientific">Psychrobacter saeujeotis</name>
    <dbReference type="NCBI Taxonomy" id="3143436"/>
    <lineage>
        <taxon>Bacteria</taxon>
        <taxon>Pseudomonadati</taxon>
        <taxon>Pseudomonadota</taxon>
        <taxon>Gammaproteobacteria</taxon>
        <taxon>Moraxellales</taxon>
        <taxon>Moraxellaceae</taxon>
        <taxon>Psychrobacter</taxon>
    </lineage>
</organism>
<evidence type="ECO:0000259" key="8">
    <source>
        <dbReference type="PROSITE" id="PS50893"/>
    </source>
</evidence>
<keyword evidence="3" id="KW-0813">Transport</keyword>
<dbReference type="PROSITE" id="PS00211">
    <property type="entry name" value="ABC_TRANSPORTER_1"/>
    <property type="match status" value="1"/>
</dbReference>
<comment type="similarity">
    <text evidence="2">Belongs to the ABC transporter superfamily.</text>
</comment>
<dbReference type="Pfam" id="PF00005">
    <property type="entry name" value="ABC_tran"/>
    <property type="match status" value="1"/>
</dbReference>
<keyword evidence="6 9" id="KW-0067">ATP-binding</keyword>
<dbReference type="GO" id="GO:0005524">
    <property type="term" value="F:ATP binding"/>
    <property type="evidence" value="ECO:0007669"/>
    <property type="project" value="UniProtKB-KW"/>
</dbReference>
<reference evidence="9 10" key="1">
    <citation type="submission" date="2024-05" db="EMBL/GenBank/DDBJ databases">
        <authorList>
            <person name="Kim H.-Y."/>
            <person name="Kim E."/>
            <person name="Cai Y."/>
            <person name="Yang S.-M."/>
            <person name="Lee W."/>
        </authorList>
    </citation>
    <scope>NUCLEOTIDE SEQUENCE [LARGE SCALE GENOMIC DNA]</scope>
    <source>
        <strain evidence="9 10">FBL11</strain>
    </source>
</reference>
<dbReference type="InterPro" id="IPR050086">
    <property type="entry name" value="MetN_ABC_transporter-like"/>
</dbReference>
<name>A0ABU9X9N2_9GAMM</name>
<proteinExistence type="inferred from homology"/>
<dbReference type="InterPro" id="IPR030679">
    <property type="entry name" value="ABC_ATPase_HisP-typ"/>
</dbReference>
<evidence type="ECO:0000256" key="2">
    <source>
        <dbReference type="ARBA" id="ARBA00005417"/>
    </source>
</evidence>
<evidence type="ECO:0000256" key="4">
    <source>
        <dbReference type="ARBA" id="ARBA00022475"/>
    </source>
</evidence>
<evidence type="ECO:0000256" key="1">
    <source>
        <dbReference type="ARBA" id="ARBA00004417"/>
    </source>
</evidence>
<keyword evidence="5" id="KW-0547">Nucleotide-binding</keyword>
<dbReference type="Proteomes" id="UP001461960">
    <property type="component" value="Unassembled WGS sequence"/>
</dbReference>
<dbReference type="CDD" id="cd03262">
    <property type="entry name" value="ABC_HisP_GlnQ"/>
    <property type="match status" value="1"/>
</dbReference>
<dbReference type="SMART" id="SM00382">
    <property type="entry name" value="AAA"/>
    <property type="match status" value="1"/>
</dbReference>